<sequence length="277" mass="30921">MNTAEMENDEAFEAIDLDSQDETIAVLDEDEEVDEDEIVISIGEESPPQEEETRAPKWVRELRKSNREKERQIRELEAKLNATATETKPVALSAKPTLEGCDYDSDEYDNKLAAWYEQKHEHDAAEAQIEAQRDAEAKEWQGKLDSYAKAKASLKVRDYEEAEAFALDTFNVTQQGIVLQGAENPAHLIYALGKSQKRAKELASINDPVKFAFAVAKLETQLKVTNRKAAAAPERTITSGGGRISGSVDSTLERLREEALKTGDLSKVMAYKRGKKT</sequence>
<keyword evidence="1" id="KW-0175">Coiled coil</keyword>
<proteinExistence type="predicted"/>
<feature type="coiled-coil region" evidence="1">
    <location>
        <begin position="59"/>
        <end position="86"/>
    </location>
</feature>
<reference evidence="2" key="1">
    <citation type="submission" date="2020-05" db="EMBL/GenBank/DDBJ databases">
        <authorList>
            <person name="Chiriac C."/>
            <person name="Salcher M."/>
            <person name="Ghai R."/>
            <person name="Kavagutti S V."/>
        </authorList>
    </citation>
    <scope>NUCLEOTIDE SEQUENCE</scope>
</reference>
<evidence type="ECO:0008006" key="3">
    <source>
        <dbReference type="Google" id="ProtNLM"/>
    </source>
</evidence>
<dbReference type="EMBL" id="LR798344">
    <property type="protein sequence ID" value="CAB5225436.1"/>
    <property type="molecule type" value="Genomic_DNA"/>
</dbReference>
<organism evidence="2">
    <name type="scientific">uncultured Caudovirales phage</name>
    <dbReference type="NCBI Taxonomy" id="2100421"/>
    <lineage>
        <taxon>Viruses</taxon>
        <taxon>Duplodnaviria</taxon>
        <taxon>Heunggongvirae</taxon>
        <taxon>Uroviricota</taxon>
        <taxon>Caudoviricetes</taxon>
        <taxon>Peduoviridae</taxon>
        <taxon>Maltschvirus</taxon>
        <taxon>Maltschvirus maltsch</taxon>
    </lineage>
</organism>
<evidence type="ECO:0000313" key="2">
    <source>
        <dbReference type="EMBL" id="CAB5225436.1"/>
    </source>
</evidence>
<protein>
    <recommendedName>
        <fullName evidence="3">Scaffolding protein</fullName>
    </recommendedName>
</protein>
<accession>A0A6J7X495</accession>
<evidence type="ECO:0000256" key="1">
    <source>
        <dbReference type="SAM" id="Coils"/>
    </source>
</evidence>
<gene>
    <name evidence="2" type="ORF">UFOVP749_21</name>
</gene>
<name>A0A6J7X495_9CAUD</name>